<keyword evidence="1" id="KW-0433">Leucine-rich repeat</keyword>
<organism evidence="5 6">
    <name type="scientific">Cinnamomum micranthum f. kanehirae</name>
    <dbReference type="NCBI Taxonomy" id="337451"/>
    <lineage>
        <taxon>Eukaryota</taxon>
        <taxon>Viridiplantae</taxon>
        <taxon>Streptophyta</taxon>
        <taxon>Embryophyta</taxon>
        <taxon>Tracheophyta</taxon>
        <taxon>Spermatophyta</taxon>
        <taxon>Magnoliopsida</taxon>
        <taxon>Magnoliidae</taxon>
        <taxon>Laurales</taxon>
        <taxon>Lauraceae</taxon>
        <taxon>Cinnamomum</taxon>
    </lineage>
</organism>
<dbReference type="InterPro" id="IPR050905">
    <property type="entry name" value="Plant_NBS-LRR"/>
</dbReference>
<evidence type="ECO:0000256" key="2">
    <source>
        <dbReference type="ARBA" id="ARBA00022737"/>
    </source>
</evidence>
<dbReference type="SMART" id="SM00369">
    <property type="entry name" value="LRR_TYP"/>
    <property type="match status" value="5"/>
</dbReference>
<keyword evidence="6" id="KW-1185">Reference proteome</keyword>
<evidence type="ECO:0000256" key="1">
    <source>
        <dbReference type="ARBA" id="ARBA00022614"/>
    </source>
</evidence>
<dbReference type="InterPro" id="IPR003591">
    <property type="entry name" value="Leu-rich_rpt_typical-subtyp"/>
</dbReference>
<dbReference type="Pfam" id="PF23598">
    <property type="entry name" value="LRR_14"/>
    <property type="match status" value="1"/>
</dbReference>
<sequence length="1094" mass="124707">MEGWDGKTLILLLIGEHSPIWKIEGIAEIHSNTNLVPLVKMAYHEIAFAALAKDINRPSRKLVHNHFRVVDLTFSIYQLICYFNNLPHSYLISDMAERGTINHSILVKREGERLLECLKDSSLGIISCIGWNGVGRWRVAEYATKIAMESHLFDILEWVNLPRNEWTSRRKLQMRIAECLGIQSPTMYVEGRHVESETDIHTAVQIYEKLKARKFLLVLGGASLNYEHTNLERIGVPNVRRRSSFVSNLLSKVVLIGKWNKIKVDKELVTEFSILRNISSVSDLWDLICEEANLAARSLSTKGYFSSNNVIDCLLYFSLSFFHGHKFYYDFASHKEWVIRYWIAEELIGGETENEEVLLEIVDALQTELEDRSILDWNSGIMKMSMNYILSLGVAGKVPNLHHRFWIKTNSLPKENDDENGWGSIQRMSLLVTPSIGISLPPSPKCPNLSTLILRSERVHLLELTQAFFDHMESLRVLDLACTPIGSLPSSLSSLCNLKLLMLRSCRKLVSLPTSLKSLAKLKFLDLSYCDSLRMIPEESFELMDKLQILDLSKTPIHSLPSSVSNLHSLQQLLLCCCSELTHIPEKCFERMSHLHILDLSSATSLKSIPSSLSNLGNLKKLNLSKCTSLETGVPPQSLQNLSSLEVLDLSKCERLEDIRDASFQHIMPKLQQVSISSTHTPYRLSFRACQSIETLHLSDLSNLEVLDLSGTKLKKIHLTNSNGYSLKHLDILPLSDSDILFRELNWQDDDVGSRIWVIDPNFFQSTFYVSKKIFEAPCFSRFYIRISPYEEGGGLAMTMEKFRNIQLKKSPFVYKEICHSHNQTHLFPHLKSRRACGRHLEIFGGNSSPRGVAEILAHTEVITMLFHNFVERLSDLCNVEELNVLKECRIGSCQMIKNAFSGDAIDSNILRSLYVIWASDLPQLTALMGGHFGGKSFGFLKHIYIEHCPKLVTLFTSGVYLQSLETLEIKFCSRLESVFQQEVLGGKGQLQSLRRLYLLQAPKLKSICTGFLPQLEKVHVRRCPKLRKLPIQVHLVDRGSEASSSSLSYPPVMEIRGEMAWWKNLEWTNEDDSVKHPAHFRPWKHAPTILRHR</sequence>
<evidence type="ECO:0000313" key="6">
    <source>
        <dbReference type="Proteomes" id="UP000283530"/>
    </source>
</evidence>
<gene>
    <name evidence="5" type="ORF">CKAN_01710700</name>
</gene>
<dbReference type="PRINTS" id="PR00364">
    <property type="entry name" value="DISEASERSIST"/>
</dbReference>
<feature type="domain" description="Disease resistance R13L4/SHOC-2-like LRR" evidence="4">
    <location>
        <begin position="515"/>
        <end position="706"/>
    </location>
</feature>
<dbReference type="Pfam" id="PF23247">
    <property type="entry name" value="LRR_RPS2"/>
    <property type="match status" value="1"/>
</dbReference>
<dbReference type="EMBL" id="QPKB01000007">
    <property type="protein sequence ID" value="RWR88124.1"/>
    <property type="molecule type" value="Genomic_DNA"/>
</dbReference>
<dbReference type="Proteomes" id="UP000283530">
    <property type="component" value="Unassembled WGS sequence"/>
</dbReference>
<reference evidence="5 6" key="1">
    <citation type="journal article" date="2019" name="Nat. Plants">
        <title>Stout camphor tree genome fills gaps in understanding of flowering plant genome evolution.</title>
        <authorList>
            <person name="Chaw S.M."/>
            <person name="Liu Y.C."/>
            <person name="Wu Y.W."/>
            <person name="Wang H.Y."/>
            <person name="Lin C.I."/>
            <person name="Wu C.S."/>
            <person name="Ke H.M."/>
            <person name="Chang L.Y."/>
            <person name="Hsu C.Y."/>
            <person name="Yang H.T."/>
            <person name="Sudianto E."/>
            <person name="Hsu M.H."/>
            <person name="Wu K.P."/>
            <person name="Wang L.N."/>
            <person name="Leebens-Mack J.H."/>
            <person name="Tsai I.J."/>
        </authorList>
    </citation>
    <scope>NUCLEOTIDE SEQUENCE [LARGE SCALE GENOMIC DNA]</scope>
    <source>
        <strain evidence="6">cv. Chaw 1501</strain>
        <tissue evidence="5">Young leaves</tissue>
    </source>
</reference>
<name>A0A3S3NI92_9MAGN</name>
<evidence type="ECO:0000259" key="3">
    <source>
        <dbReference type="Pfam" id="PF23247"/>
    </source>
</evidence>
<evidence type="ECO:0000259" key="4">
    <source>
        <dbReference type="Pfam" id="PF23598"/>
    </source>
</evidence>
<dbReference type="SUPFAM" id="SSF52058">
    <property type="entry name" value="L domain-like"/>
    <property type="match status" value="2"/>
</dbReference>
<comment type="caution">
    <text evidence="5">The sequence shown here is derived from an EMBL/GenBank/DDBJ whole genome shotgun (WGS) entry which is preliminary data.</text>
</comment>
<evidence type="ECO:0000313" key="5">
    <source>
        <dbReference type="EMBL" id="RWR88124.1"/>
    </source>
</evidence>
<protein>
    <submittedName>
        <fullName evidence="5">Disease resistance protein RPS2-like protein</fullName>
    </submittedName>
</protein>
<accession>A0A3S3NI92</accession>
<dbReference type="PANTHER" id="PTHR33463">
    <property type="entry name" value="NB-ARC DOMAIN-CONTAINING PROTEIN-RELATED"/>
    <property type="match status" value="1"/>
</dbReference>
<dbReference type="InterPro" id="IPR055414">
    <property type="entry name" value="LRR_R13L4/SHOC2-like"/>
</dbReference>
<dbReference type="InterPro" id="IPR032675">
    <property type="entry name" value="LRR_dom_sf"/>
</dbReference>
<dbReference type="InterPro" id="IPR057135">
    <property type="entry name" value="At4g27190-like_LRR"/>
</dbReference>
<proteinExistence type="predicted"/>
<dbReference type="Gene3D" id="3.80.10.10">
    <property type="entry name" value="Ribonuclease Inhibitor"/>
    <property type="match status" value="2"/>
</dbReference>
<dbReference type="PANTHER" id="PTHR33463:SF209">
    <property type="entry name" value="DISEASE RESISTANCE PROTEIN RPS2-LIKE"/>
    <property type="match status" value="1"/>
</dbReference>
<dbReference type="OrthoDB" id="122245at2759"/>
<dbReference type="AlphaFoldDB" id="A0A3S3NI92"/>
<feature type="domain" description="Disease resistance protein At4g27190-like leucine-rich repeats" evidence="3">
    <location>
        <begin position="936"/>
        <end position="1030"/>
    </location>
</feature>
<keyword evidence="2" id="KW-0677">Repeat</keyword>